<reference evidence="1" key="1">
    <citation type="journal article" date="2012" name="Nature">
        <title>The tomato genome sequence provides insights into fleshy fruit evolution.</title>
        <authorList>
            <consortium name="Tomato Genome Consortium"/>
        </authorList>
    </citation>
    <scope>NUCLEOTIDE SEQUENCE [LARGE SCALE GENOMIC DNA]</scope>
    <source>
        <strain evidence="1">cv. Heinz 1706</strain>
    </source>
</reference>
<dbReference type="InParanoid" id="A0A3Q7EE79"/>
<dbReference type="Gramene" id="Solyc01g058480.1.1">
    <property type="protein sequence ID" value="Solyc01g058480.1.1.1"/>
    <property type="gene ID" value="Solyc01g058480.1"/>
</dbReference>
<dbReference type="Gene3D" id="2.60.120.430">
    <property type="entry name" value="Galactose-binding lectin"/>
    <property type="match status" value="1"/>
</dbReference>
<reference evidence="1" key="2">
    <citation type="submission" date="2019-01" db="UniProtKB">
        <authorList>
            <consortium name="EnsemblPlants"/>
        </authorList>
    </citation>
    <scope>IDENTIFICATION</scope>
    <source>
        <strain evidence="1">cv. Heinz 1706</strain>
    </source>
</reference>
<dbReference type="Proteomes" id="UP000004994">
    <property type="component" value="Chromosome 1"/>
</dbReference>
<dbReference type="GO" id="GO:0004714">
    <property type="term" value="F:transmembrane receptor protein tyrosine kinase activity"/>
    <property type="evidence" value="ECO:0007669"/>
    <property type="project" value="InterPro"/>
</dbReference>
<dbReference type="STRING" id="4081.A0A3Q7EE79"/>
<organism evidence="1">
    <name type="scientific">Solanum lycopersicum</name>
    <name type="common">Tomato</name>
    <name type="synonym">Lycopersicon esculentum</name>
    <dbReference type="NCBI Taxonomy" id="4081"/>
    <lineage>
        <taxon>Eukaryota</taxon>
        <taxon>Viridiplantae</taxon>
        <taxon>Streptophyta</taxon>
        <taxon>Embryophyta</taxon>
        <taxon>Tracheophyta</taxon>
        <taxon>Spermatophyta</taxon>
        <taxon>Magnoliopsida</taxon>
        <taxon>eudicotyledons</taxon>
        <taxon>Gunneridae</taxon>
        <taxon>Pentapetalae</taxon>
        <taxon>asterids</taxon>
        <taxon>lamiids</taxon>
        <taxon>Solanales</taxon>
        <taxon>Solanaceae</taxon>
        <taxon>Solanoideae</taxon>
        <taxon>Solaneae</taxon>
        <taxon>Solanum</taxon>
        <taxon>Solanum subgen. Lycopersicon</taxon>
    </lineage>
</organism>
<protein>
    <submittedName>
        <fullName evidence="1">Uncharacterized protein</fullName>
    </submittedName>
</protein>
<evidence type="ECO:0000313" key="2">
    <source>
        <dbReference type="Proteomes" id="UP000004994"/>
    </source>
</evidence>
<dbReference type="PaxDb" id="4081-Solyc01g058480.1.1"/>
<dbReference type="PANTHER" id="PTHR34590">
    <property type="entry name" value="OS03G0124300 PROTEIN-RELATED"/>
    <property type="match status" value="1"/>
</dbReference>
<evidence type="ECO:0000313" key="1">
    <source>
        <dbReference type="EnsemblPlants" id="Solyc01g058480.1.1.1"/>
    </source>
</evidence>
<proteinExistence type="predicted"/>
<sequence length="131" mass="15191">MFEVVWEKSFNELVTIGYTDLPSYIGPHVVYDSCRSMGFESNINMNYNLTWVFSADANFSYLVRFHWCNFIVYSTKVNSLVFIIYINGKIAESGVYLVAMEHGENEIHLVKYYMTHVDVKKGDDLLLIAVH</sequence>
<dbReference type="EnsemblPlants" id="Solyc01g058480.1.1">
    <property type="protein sequence ID" value="Solyc01g058480.1.1.1"/>
    <property type="gene ID" value="Solyc01g058480.1"/>
</dbReference>
<dbReference type="AlphaFoldDB" id="A0A3Q7EE79"/>
<dbReference type="InterPro" id="IPR045272">
    <property type="entry name" value="ANXUR1/2-like"/>
</dbReference>
<keyword evidence="2" id="KW-1185">Reference proteome</keyword>
<accession>A0A3Q7EE79</accession>
<name>A0A3Q7EE79_SOLLC</name>